<evidence type="ECO:0000313" key="1">
    <source>
        <dbReference type="EMBL" id="KKK59097.1"/>
    </source>
</evidence>
<organism evidence="1">
    <name type="scientific">marine sediment metagenome</name>
    <dbReference type="NCBI Taxonomy" id="412755"/>
    <lineage>
        <taxon>unclassified sequences</taxon>
        <taxon>metagenomes</taxon>
        <taxon>ecological metagenomes</taxon>
    </lineage>
</organism>
<reference evidence="1" key="1">
    <citation type="journal article" date="2015" name="Nature">
        <title>Complex archaea that bridge the gap between prokaryotes and eukaryotes.</title>
        <authorList>
            <person name="Spang A."/>
            <person name="Saw J.H."/>
            <person name="Jorgensen S.L."/>
            <person name="Zaremba-Niedzwiedzka K."/>
            <person name="Martijn J."/>
            <person name="Lind A.E."/>
            <person name="van Eijk R."/>
            <person name="Schleper C."/>
            <person name="Guy L."/>
            <person name="Ettema T.J."/>
        </authorList>
    </citation>
    <scope>NUCLEOTIDE SEQUENCE</scope>
</reference>
<gene>
    <name evidence="1" type="ORF">LCGC14_3037810</name>
</gene>
<feature type="non-terminal residue" evidence="1">
    <location>
        <position position="1"/>
    </location>
</feature>
<comment type="caution">
    <text evidence="1">The sequence shown here is derived from an EMBL/GenBank/DDBJ whole genome shotgun (WGS) entry which is preliminary data.</text>
</comment>
<sequence length="278" mass="31131">VRVKPWLADPEILSLWLGAALEGRSISDAEFQGTEWWRTHTDTERQWLSLNASDPQTADRLIRDNQAQVGDLFTQAGVSNASQDLIDAVADNWTTGKWSQTYAVDQIRLLADPLLDGILDPILRSFGGGLDTTRAGEDDVRNMIQMWVGPAIASAWTDSNVEIWASKFREDPDARLELEELLKRHRLALFPEYENPNLSYEDIAAPWRGVWSQVWGQTPDEMDPLFTQIVRLNDLGSATQLLRKKGLEANNSTVSQNFLSDLRGAFGGVVQRADPAIL</sequence>
<protein>
    <submittedName>
        <fullName evidence="1">Uncharacterized protein</fullName>
    </submittedName>
</protein>
<accession>A0A0F8WQ90</accession>
<dbReference type="EMBL" id="LAZR01063647">
    <property type="protein sequence ID" value="KKK59097.1"/>
    <property type="molecule type" value="Genomic_DNA"/>
</dbReference>
<proteinExistence type="predicted"/>
<dbReference type="AlphaFoldDB" id="A0A0F8WQ90"/>
<name>A0A0F8WQ90_9ZZZZ</name>